<dbReference type="SMART" id="SM00166">
    <property type="entry name" value="UBX"/>
    <property type="match status" value="1"/>
</dbReference>
<feature type="compositionally biased region" description="Low complexity" evidence="6">
    <location>
        <begin position="224"/>
        <end position="258"/>
    </location>
</feature>
<feature type="region of interest" description="Disordered" evidence="6">
    <location>
        <begin position="224"/>
        <end position="301"/>
    </location>
</feature>
<keyword evidence="10" id="KW-1185">Reference proteome</keyword>
<dbReference type="GO" id="GO:0006986">
    <property type="term" value="P:response to unfolded protein"/>
    <property type="evidence" value="ECO:0007669"/>
    <property type="project" value="UniProtKB-KW"/>
</dbReference>
<dbReference type="SUPFAM" id="SSF52833">
    <property type="entry name" value="Thioredoxin-like"/>
    <property type="match status" value="1"/>
</dbReference>
<evidence type="ECO:0000256" key="4">
    <source>
        <dbReference type="ARBA" id="ARBA00041575"/>
    </source>
</evidence>
<feature type="compositionally biased region" description="Polar residues" evidence="6">
    <location>
        <begin position="548"/>
        <end position="562"/>
    </location>
</feature>
<dbReference type="GeneID" id="25911827"/>
<feature type="domain" description="UBX" evidence="7">
    <location>
        <begin position="393"/>
        <end position="474"/>
    </location>
</feature>
<keyword evidence="2" id="KW-0834">Unfolded protein response</keyword>
<feature type="compositionally biased region" description="Basic and acidic residues" evidence="6">
    <location>
        <begin position="271"/>
        <end position="301"/>
    </location>
</feature>
<comment type="subunit">
    <text evidence="3">Directly interacts with VCP. Interacts with UBQLN1. Forms a complex with VCP and UBQLN1.</text>
</comment>
<dbReference type="eggNOG" id="KOG2507">
    <property type="taxonomic scope" value="Eukaryota"/>
</dbReference>
<dbReference type="InterPro" id="IPR013766">
    <property type="entry name" value="Thioredoxin_domain"/>
</dbReference>
<dbReference type="EMBL" id="KQ243226">
    <property type="protein sequence ID" value="KNC76166.1"/>
    <property type="molecule type" value="Genomic_DNA"/>
</dbReference>
<dbReference type="InterPro" id="IPR017937">
    <property type="entry name" value="Thioredoxin_CS"/>
</dbReference>
<protein>
    <recommendedName>
        <fullName evidence="4">UBX domain-containing protein 2</fullName>
    </recommendedName>
</protein>
<name>A0A0L0FI82_9EUKA</name>
<evidence type="ECO:0000256" key="3">
    <source>
        <dbReference type="ARBA" id="ARBA00038812"/>
    </source>
</evidence>
<dbReference type="Gene3D" id="3.10.20.90">
    <property type="entry name" value="Phosphatidylinositol 3-kinase Catalytic Subunit, Chain A, domain 1"/>
    <property type="match status" value="1"/>
</dbReference>
<evidence type="ECO:0000259" key="7">
    <source>
        <dbReference type="PROSITE" id="PS50033"/>
    </source>
</evidence>
<feature type="compositionally biased region" description="Low complexity" evidence="6">
    <location>
        <begin position="569"/>
        <end position="579"/>
    </location>
</feature>
<comment type="subcellular location">
    <subcellularLocation>
        <location evidence="1">Endoplasmic reticulum membrane</location>
        <topology evidence="1">Peripheral membrane protein</topology>
    </subcellularLocation>
</comment>
<dbReference type="PANTHER" id="PTHR46424">
    <property type="entry name" value="UBX DOMAIN-CONTAINING PROTEIN 4"/>
    <property type="match status" value="1"/>
</dbReference>
<dbReference type="InterPro" id="IPR036249">
    <property type="entry name" value="Thioredoxin-like_sf"/>
</dbReference>
<proteinExistence type="predicted"/>
<sequence length="609" mass="65924">QVVVDFHALWCGPCKRIAPDVKNLAKKYAAAAVFLKVDVDQLPETAQMYSVRSMPTFMFFLKGNKVDQFSGANVPKLEQTIKYHLPDIKPTGGFTLGSTPAQSSSMWYEGNAAEAVQCVGSSGQLLLVYITDPDGDSSAWDSNEVRRALSLTDTLGNKVALCLKLVVGEEACTQFSSVYPVLKTPTTYFLSPLGVPYEVFTDDHTSAKVTAAIKSAVAMHSANKTASAPAATPTTTAPAATPQSPKTTSAADTTAQTADKGKGEASSAADKAAELKKKVQQRRESNIADERAREKEAELSRRKNAKEILEAERKRKEEGLKQLQVDIKQQRVEDAEARQRIKQKIQEDRQEKIRREAERKTLAAQRQDGHLDEGHTSTRANQNASFPTATTNKNCANAQIQFRFSDGSVHRHTFTGAQGATLADVCAYLSDNHRNMAGADPRLHMTFPPRVFGAEDMQSTLNTLGLTPSATVMVKKPVSANLFACPPGGGGSLVSSNPMNALYTMIVACFIYIRNVIGLGDRPGSGSASTPDPMARVNNSRLLRGGSKANSSKASTDTSDTGSMRKRNTGTSTSGTTTSRNVHKFRNNDDDDRDKERNEAYNGNSTAQQ</sequence>
<dbReference type="PROSITE" id="PS50033">
    <property type="entry name" value="UBX"/>
    <property type="match status" value="1"/>
</dbReference>
<evidence type="ECO:0000256" key="2">
    <source>
        <dbReference type="ARBA" id="ARBA00023230"/>
    </source>
</evidence>
<dbReference type="OrthoDB" id="2121326at2759"/>
<gene>
    <name evidence="9" type="ORF">SARC_11323</name>
</gene>
<dbReference type="PANTHER" id="PTHR46424:SF1">
    <property type="entry name" value="UBX DOMAIN-CONTAINING PROTEIN 4"/>
    <property type="match status" value="1"/>
</dbReference>
<dbReference type="RefSeq" id="XP_014150068.1">
    <property type="nucleotide sequence ID" value="XM_014294593.1"/>
</dbReference>
<dbReference type="GO" id="GO:0005789">
    <property type="term" value="C:endoplasmic reticulum membrane"/>
    <property type="evidence" value="ECO:0007669"/>
    <property type="project" value="UniProtKB-SubCell"/>
</dbReference>
<dbReference type="Gene3D" id="3.40.30.10">
    <property type="entry name" value="Glutaredoxin"/>
    <property type="match status" value="1"/>
</dbReference>
<feature type="region of interest" description="Disordered" evidence="6">
    <location>
        <begin position="360"/>
        <end position="390"/>
    </location>
</feature>
<dbReference type="Pfam" id="PF00789">
    <property type="entry name" value="UBX"/>
    <property type="match status" value="1"/>
</dbReference>
<dbReference type="Pfam" id="PF23187">
    <property type="entry name" value="UBX7_N"/>
    <property type="match status" value="1"/>
</dbReference>
<feature type="compositionally biased region" description="Polar residues" evidence="6">
    <location>
        <begin position="377"/>
        <end position="390"/>
    </location>
</feature>
<dbReference type="InterPro" id="IPR001012">
    <property type="entry name" value="UBX_dom"/>
</dbReference>
<dbReference type="PRINTS" id="PR00421">
    <property type="entry name" value="THIOREDOXIN"/>
</dbReference>
<dbReference type="AlphaFoldDB" id="A0A0L0FI82"/>
<dbReference type="CDD" id="cd02947">
    <property type="entry name" value="TRX_family"/>
    <property type="match status" value="1"/>
</dbReference>
<dbReference type="PROSITE" id="PS51352">
    <property type="entry name" value="THIOREDOXIN_2"/>
    <property type="match status" value="1"/>
</dbReference>
<evidence type="ECO:0000256" key="6">
    <source>
        <dbReference type="SAM" id="MobiDB-lite"/>
    </source>
</evidence>
<comment type="function">
    <text evidence="5">Involved in endoplasmic reticulum-associated protein degradation (ERAD). Acts as a platform to recruit both UBQLN1 and VCP to the ER during ERAD.</text>
</comment>
<dbReference type="CDD" id="cd01767">
    <property type="entry name" value="UBX"/>
    <property type="match status" value="1"/>
</dbReference>
<dbReference type="GO" id="GO:0036503">
    <property type="term" value="P:ERAD pathway"/>
    <property type="evidence" value="ECO:0007669"/>
    <property type="project" value="TreeGrafter"/>
</dbReference>
<evidence type="ECO:0000259" key="8">
    <source>
        <dbReference type="PROSITE" id="PS51352"/>
    </source>
</evidence>
<evidence type="ECO:0000313" key="10">
    <source>
        <dbReference type="Proteomes" id="UP000054560"/>
    </source>
</evidence>
<feature type="non-terminal residue" evidence="9">
    <location>
        <position position="1"/>
    </location>
</feature>
<reference evidence="9 10" key="1">
    <citation type="submission" date="2011-02" db="EMBL/GenBank/DDBJ databases">
        <title>The Genome Sequence of Sphaeroforma arctica JP610.</title>
        <authorList>
            <consortium name="The Broad Institute Genome Sequencing Platform"/>
            <person name="Russ C."/>
            <person name="Cuomo C."/>
            <person name="Young S.K."/>
            <person name="Zeng Q."/>
            <person name="Gargeya S."/>
            <person name="Alvarado L."/>
            <person name="Berlin A."/>
            <person name="Chapman S.B."/>
            <person name="Chen Z."/>
            <person name="Freedman E."/>
            <person name="Gellesch M."/>
            <person name="Goldberg J."/>
            <person name="Griggs A."/>
            <person name="Gujja S."/>
            <person name="Heilman E."/>
            <person name="Heiman D."/>
            <person name="Howarth C."/>
            <person name="Mehta T."/>
            <person name="Neiman D."/>
            <person name="Pearson M."/>
            <person name="Roberts A."/>
            <person name="Saif S."/>
            <person name="Shea T."/>
            <person name="Shenoy N."/>
            <person name="Sisk P."/>
            <person name="Stolte C."/>
            <person name="Sykes S."/>
            <person name="White J."/>
            <person name="Yandava C."/>
            <person name="Burger G."/>
            <person name="Gray M.W."/>
            <person name="Holland P.W.H."/>
            <person name="King N."/>
            <person name="Lang F.B.F."/>
            <person name="Roger A.J."/>
            <person name="Ruiz-Trillo I."/>
            <person name="Haas B."/>
            <person name="Nusbaum C."/>
            <person name="Birren B."/>
        </authorList>
    </citation>
    <scope>NUCLEOTIDE SEQUENCE [LARGE SCALE GENOMIC DNA]</scope>
    <source>
        <strain evidence="9 10">JP610</strain>
    </source>
</reference>
<dbReference type="STRING" id="667725.A0A0L0FI82"/>
<accession>A0A0L0FI82</accession>
<feature type="compositionally biased region" description="Basic and acidic residues" evidence="6">
    <location>
        <begin position="360"/>
        <end position="376"/>
    </location>
</feature>
<feature type="region of interest" description="Disordered" evidence="6">
    <location>
        <begin position="523"/>
        <end position="609"/>
    </location>
</feature>
<dbReference type="SUPFAM" id="SSF54236">
    <property type="entry name" value="Ubiquitin-like"/>
    <property type="match status" value="1"/>
</dbReference>
<organism evidence="9 10">
    <name type="scientific">Sphaeroforma arctica JP610</name>
    <dbReference type="NCBI Taxonomy" id="667725"/>
    <lineage>
        <taxon>Eukaryota</taxon>
        <taxon>Ichthyosporea</taxon>
        <taxon>Ichthyophonida</taxon>
        <taxon>Sphaeroforma</taxon>
    </lineage>
</organism>
<feature type="domain" description="Thioredoxin" evidence="8">
    <location>
        <begin position="1"/>
        <end position="86"/>
    </location>
</feature>
<dbReference type="eggNOG" id="KOG0907">
    <property type="taxonomic scope" value="Eukaryota"/>
</dbReference>
<evidence type="ECO:0000256" key="5">
    <source>
        <dbReference type="ARBA" id="ARBA00046062"/>
    </source>
</evidence>
<evidence type="ECO:0000313" key="9">
    <source>
        <dbReference type="EMBL" id="KNC76166.1"/>
    </source>
</evidence>
<dbReference type="Pfam" id="PF00085">
    <property type="entry name" value="Thioredoxin"/>
    <property type="match status" value="1"/>
</dbReference>
<dbReference type="InterPro" id="IPR029071">
    <property type="entry name" value="Ubiquitin-like_domsf"/>
</dbReference>
<dbReference type="Proteomes" id="UP000054560">
    <property type="component" value="Unassembled WGS sequence"/>
</dbReference>
<dbReference type="PROSITE" id="PS00194">
    <property type="entry name" value="THIOREDOXIN_1"/>
    <property type="match status" value="1"/>
</dbReference>
<evidence type="ECO:0000256" key="1">
    <source>
        <dbReference type="ARBA" id="ARBA00004406"/>
    </source>
</evidence>